<feature type="compositionally biased region" description="Basic residues" evidence="8">
    <location>
        <begin position="235"/>
        <end position="251"/>
    </location>
</feature>
<evidence type="ECO:0000256" key="1">
    <source>
        <dbReference type="ARBA" id="ARBA00004123"/>
    </source>
</evidence>
<dbReference type="InterPro" id="IPR005037">
    <property type="entry name" value="PRP38"/>
</dbReference>
<keyword evidence="10" id="KW-1185">Reference proteome</keyword>
<evidence type="ECO:0000256" key="2">
    <source>
        <dbReference type="ARBA" id="ARBA00006164"/>
    </source>
</evidence>
<evidence type="ECO:0000313" key="9">
    <source>
        <dbReference type="EMBL" id="KAI9275673.1"/>
    </source>
</evidence>
<evidence type="ECO:0000256" key="8">
    <source>
        <dbReference type="SAM" id="MobiDB-lite"/>
    </source>
</evidence>
<dbReference type="Pfam" id="PF03371">
    <property type="entry name" value="PRP38"/>
    <property type="match status" value="1"/>
</dbReference>
<dbReference type="Proteomes" id="UP001209540">
    <property type="component" value="Unassembled WGS sequence"/>
</dbReference>
<comment type="similarity">
    <text evidence="2 7">Belongs to the PRP38 family.</text>
</comment>
<evidence type="ECO:0000256" key="7">
    <source>
        <dbReference type="RuleBase" id="RU367025"/>
    </source>
</evidence>
<dbReference type="AlphaFoldDB" id="A0AAD5KLQ4"/>
<keyword evidence="3 7" id="KW-0507">mRNA processing</keyword>
<evidence type="ECO:0000256" key="4">
    <source>
        <dbReference type="ARBA" id="ARBA00022728"/>
    </source>
</evidence>
<protein>
    <recommendedName>
        <fullName evidence="7">Pre-mRNA-splicing factor 38</fullName>
    </recommendedName>
</protein>
<reference evidence="9" key="1">
    <citation type="journal article" date="2022" name="IScience">
        <title>Evolution of zygomycete secretomes and the origins of terrestrial fungal ecologies.</title>
        <authorList>
            <person name="Chang Y."/>
            <person name="Wang Y."/>
            <person name="Mondo S."/>
            <person name="Ahrendt S."/>
            <person name="Andreopoulos W."/>
            <person name="Barry K."/>
            <person name="Beard J."/>
            <person name="Benny G.L."/>
            <person name="Blankenship S."/>
            <person name="Bonito G."/>
            <person name="Cuomo C."/>
            <person name="Desiro A."/>
            <person name="Gervers K.A."/>
            <person name="Hundley H."/>
            <person name="Kuo A."/>
            <person name="LaButti K."/>
            <person name="Lang B.F."/>
            <person name="Lipzen A."/>
            <person name="O'Donnell K."/>
            <person name="Pangilinan J."/>
            <person name="Reynolds N."/>
            <person name="Sandor L."/>
            <person name="Smith M.E."/>
            <person name="Tsang A."/>
            <person name="Grigoriev I.V."/>
            <person name="Stajich J.E."/>
            <person name="Spatafora J.W."/>
        </authorList>
    </citation>
    <scope>NUCLEOTIDE SEQUENCE</scope>
    <source>
        <strain evidence="9">RSA 2281</strain>
    </source>
</reference>
<evidence type="ECO:0000256" key="3">
    <source>
        <dbReference type="ARBA" id="ARBA00022664"/>
    </source>
</evidence>
<keyword evidence="5 7" id="KW-0508">mRNA splicing</keyword>
<feature type="compositionally biased region" description="Basic and acidic residues" evidence="8">
    <location>
        <begin position="271"/>
        <end position="283"/>
    </location>
</feature>
<organism evidence="9 10">
    <name type="scientific">Phascolomyces articulosus</name>
    <dbReference type="NCBI Taxonomy" id="60185"/>
    <lineage>
        <taxon>Eukaryota</taxon>
        <taxon>Fungi</taxon>
        <taxon>Fungi incertae sedis</taxon>
        <taxon>Mucoromycota</taxon>
        <taxon>Mucoromycotina</taxon>
        <taxon>Mucoromycetes</taxon>
        <taxon>Mucorales</taxon>
        <taxon>Lichtheimiaceae</taxon>
        <taxon>Phascolomyces</taxon>
    </lineage>
</organism>
<feature type="compositionally biased region" description="Basic and acidic residues" evidence="8">
    <location>
        <begin position="291"/>
        <end position="300"/>
    </location>
</feature>
<keyword evidence="4 7" id="KW-0747">Spliceosome</keyword>
<proteinExistence type="inferred from homology"/>
<evidence type="ECO:0000256" key="5">
    <source>
        <dbReference type="ARBA" id="ARBA00023187"/>
    </source>
</evidence>
<feature type="region of interest" description="Disordered" evidence="8">
    <location>
        <begin position="178"/>
        <end position="316"/>
    </location>
</feature>
<reference evidence="9" key="2">
    <citation type="submission" date="2023-02" db="EMBL/GenBank/DDBJ databases">
        <authorList>
            <consortium name="DOE Joint Genome Institute"/>
            <person name="Mondo S.J."/>
            <person name="Chang Y."/>
            <person name="Wang Y."/>
            <person name="Ahrendt S."/>
            <person name="Andreopoulos W."/>
            <person name="Barry K."/>
            <person name="Beard J."/>
            <person name="Benny G.L."/>
            <person name="Blankenship S."/>
            <person name="Bonito G."/>
            <person name="Cuomo C."/>
            <person name="Desiro A."/>
            <person name="Gervers K.A."/>
            <person name="Hundley H."/>
            <person name="Kuo A."/>
            <person name="LaButti K."/>
            <person name="Lang B.F."/>
            <person name="Lipzen A."/>
            <person name="O'Donnell K."/>
            <person name="Pangilinan J."/>
            <person name="Reynolds N."/>
            <person name="Sandor L."/>
            <person name="Smith M.W."/>
            <person name="Tsang A."/>
            <person name="Grigoriev I.V."/>
            <person name="Stajich J.E."/>
            <person name="Spatafora J.W."/>
        </authorList>
    </citation>
    <scope>NUCLEOTIDE SEQUENCE</scope>
    <source>
        <strain evidence="9">RSA 2281</strain>
    </source>
</reference>
<evidence type="ECO:0000256" key="6">
    <source>
        <dbReference type="ARBA" id="ARBA00023242"/>
    </source>
</evidence>
<dbReference type="GO" id="GO:0005681">
    <property type="term" value="C:spliceosomal complex"/>
    <property type="evidence" value="ECO:0007669"/>
    <property type="project" value="UniProtKB-KW"/>
</dbReference>
<dbReference type="GO" id="GO:0000398">
    <property type="term" value="P:mRNA splicing, via spliceosome"/>
    <property type="evidence" value="ECO:0007669"/>
    <property type="project" value="UniProtKB-UniRule"/>
</dbReference>
<dbReference type="PANTHER" id="PTHR23142">
    <property type="entry name" value="PRE-MRNA-SPLICING FACTOR 38A-RELATED"/>
    <property type="match status" value="1"/>
</dbReference>
<evidence type="ECO:0000313" key="10">
    <source>
        <dbReference type="Proteomes" id="UP001209540"/>
    </source>
</evidence>
<sequence length="316" mass="38743">MSKKASNKLDTWGNETTMNMNPILYQNILASPYFKSLYEKKTFHEIVDEIYNEVYNLAPFIKGTAPSTAFCCLYKFWTLRLTVKQIENLIDHPDSPYIRAVGFLYLRYVLAPAQYWDWFQYYLDDDTEIEISGGPRSQKSTIGKLCRMLMTEQKYQGTMLPRIPVPIARDLAKKMDEYEKEARDHGYDDEEEEDRSYRRRDRSRSPDDRRDRYRDDDYYDDRSNSRRRRDDSRDRRRSSSRNRYRSRSRDRRRYDDDDDYYRRRRRSISPRSRDSRYDRDDRRRRSHSRSKYRDHDDGYNRRRQRSISPRSRDGRH</sequence>
<comment type="function">
    <text evidence="7">Required for pre-mRNA splicing.</text>
</comment>
<feature type="compositionally biased region" description="Basic and acidic residues" evidence="8">
    <location>
        <begin position="203"/>
        <end position="234"/>
    </location>
</feature>
<comment type="subcellular location">
    <subcellularLocation>
        <location evidence="1 7">Nucleus</location>
    </subcellularLocation>
</comment>
<keyword evidence="6 7" id="KW-0539">Nucleus</keyword>
<dbReference type="EMBL" id="JAIXMP010000003">
    <property type="protein sequence ID" value="KAI9275673.1"/>
    <property type="molecule type" value="Genomic_DNA"/>
</dbReference>
<accession>A0AAD5KLQ4</accession>
<name>A0AAD5KLQ4_9FUNG</name>
<gene>
    <name evidence="9" type="ORF">BDA99DRAFT_496178</name>
</gene>
<comment type="caution">
    <text evidence="9">The sequence shown here is derived from an EMBL/GenBank/DDBJ whole genome shotgun (WGS) entry which is preliminary data.</text>
</comment>